<evidence type="ECO:0000256" key="1">
    <source>
        <dbReference type="ARBA" id="ARBA00022574"/>
    </source>
</evidence>
<feature type="compositionally biased region" description="Low complexity" evidence="3">
    <location>
        <begin position="187"/>
        <end position="198"/>
    </location>
</feature>
<dbReference type="Gene3D" id="1.20.1280.50">
    <property type="match status" value="1"/>
</dbReference>
<name>A0AA38PCE7_9AGAR</name>
<dbReference type="InterPro" id="IPR001810">
    <property type="entry name" value="F-box_dom"/>
</dbReference>
<dbReference type="AlphaFoldDB" id="A0AA38PCE7"/>
<feature type="region of interest" description="Disordered" evidence="3">
    <location>
        <begin position="240"/>
        <end position="272"/>
    </location>
</feature>
<dbReference type="InterPro" id="IPR036047">
    <property type="entry name" value="F-box-like_dom_sf"/>
</dbReference>
<reference evidence="5" key="1">
    <citation type="submission" date="2022-08" db="EMBL/GenBank/DDBJ databases">
        <authorList>
            <consortium name="DOE Joint Genome Institute"/>
            <person name="Min B."/>
            <person name="Riley R."/>
            <person name="Sierra-Patev S."/>
            <person name="Naranjo-Ortiz M."/>
            <person name="Looney B."/>
            <person name="Konkel Z."/>
            <person name="Slot J.C."/>
            <person name="Sakamoto Y."/>
            <person name="Steenwyk J.L."/>
            <person name="Rokas A."/>
            <person name="Carro J."/>
            <person name="Camarero S."/>
            <person name="Ferreira P."/>
            <person name="Molpeceres G."/>
            <person name="Ruiz-Duenas F.J."/>
            <person name="Serrano A."/>
            <person name="Henrissat B."/>
            <person name="Drula E."/>
            <person name="Hughes K.W."/>
            <person name="Mata J.L."/>
            <person name="Ishikawa N.K."/>
            <person name="Vargas-Isla R."/>
            <person name="Ushijima S."/>
            <person name="Smith C.A."/>
            <person name="Ahrendt S."/>
            <person name="Andreopoulos W."/>
            <person name="He G."/>
            <person name="Labutti K."/>
            <person name="Lipzen A."/>
            <person name="Ng V."/>
            <person name="Sandor L."/>
            <person name="Barry K."/>
            <person name="Martinez A.T."/>
            <person name="Xiao Y."/>
            <person name="Gibbons J.G."/>
            <person name="Terashima K."/>
            <person name="Hibbett D.S."/>
            <person name="Grigoriev I.V."/>
        </authorList>
    </citation>
    <scope>NUCLEOTIDE SEQUENCE</scope>
    <source>
        <strain evidence="5">TFB9207</strain>
    </source>
</reference>
<gene>
    <name evidence="5" type="ORF">F5878DRAFT_559655</name>
</gene>
<evidence type="ECO:0000259" key="4">
    <source>
        <dbReference type="PROSITE" id="PS50181"/>
    </source>
</evidence>
<keyword evidence="2" id="KW-0677">Repeat</keyword>
<dbReference type="CDD" id="cd09917">
    <property type="entry name" value="F-box_SF"/>
    <property type="match status" value="1"/>
</dbReference>
<dbReference type="PANTHER" id="PTHR44436">
    <property type="entry name" value="F-BOX/WD REPEAT-CONTAINING PROTEIN 2"/>
    <property type="match status" value="1"/>
</dbReference>
<comment type="caution">
    <text evidence="5">The sequence shown here is derived from an EMBL/GenBank/DDBJ whole genome shotgun (WGS) entry which is preliminary data.</text>
</comment>
<evidence type="ECO:0000256" key="2">
    <source>
        <dbReference type="ARBA" id="ARBA00022737"/>
    </source>
</evidence>
<organism evidence="5 6">
    <name type="scientific">Lentinula raphanica</name>
    <dbReference type="NCBI Taxonomy" id="153919"/>
    <lineage>
        <taxon>Eukaryota</taxon>
        <taxon>Fungi</taxon>
        <taxon>Dikarya</taxon>
        <taxon>Basidiomycota</taxon>
        <taxon>Agaricomycotina</taxon>
        <taxon>Agaricomycetes</taxon>
        <taxon>Agaricomycetidae</taxon>
        <taxon>Agaricales</taxon>
        <taxon>Marasmiineae</taxon>
        <taxon>Omphalotaceae</taxon>
        <taxon>Lentinula</taxon>
    </lineage>
</organism>
<feature type="compositionally biased region" description="Low complexity" evidence="3">
    <location>
        <begin position="36"/>
        <end position="46"/>
    </location>
</feature>
<keyword evidence="1" id="KW-0853">WD repeat</keyword>
<feature type="compositionally biased region" description="Polar residues" evidence="3">
    <location>
        <begin position="26"/>
        <end position="35"/>
    </location>
</feature>
<feature type="region of interest" description="Disordered" evidence="3">
    <location>
        <begin position="152"/>
        <end position="208"/>
    </location>
</feature>
<dbReference type="EMBL" id="MU806095">
    <property type="protein sequence ID" value="KAJ3840088.1"/>
    <property type="molecule type" value="Genomic_DNA"/>
</dbReference>
<dbReference type="InterPro" id="IPR042627">
    <property type="entry name" value="FBXW2"/>
</dbReference>
<evidence type="ECO:0000313" key="5">
    <source>
        <dbReference type="EMBL" id="KAJ3840088.1"/>
    </source>
</evidence>
<dbReference type="Pfam" id="PF12937">
    <property type="entry name" value="F-box-like"/>
    <property type="match status" value="1"/>
</dbReference>
<sequence length="272" mass="30323">MSTLLQDVLRSNTTADSKLIERKLNSLSFTSKQGVTPTTSSQNNTSDDSDDELVNVVSVPGTPSRTRPPSPTRNGAASRPLTRRPLHVSSSSPSAKTDPLKVLPTEISQKIFSRLNTRDLAKCALVSKKWHRSQTINYVWFQLYRKENFHDESLPPGKWTKRESKQNWRTTYLKSTSERSPTNGTFSSRGSGYSTPSSNYGSTLGSGYQTPREIKEEKWKLENEASASPGKVEMRAIYKEMGGRKARGKNKMGSTGGRTIRDKGGWVENDGW</sequence>
<evidence type="ECO:0000256" key="3">
    <source>
        <dbReference type="SAM" id="MobiDB-lite"/>
    </source>
</evidence>
<feature type="region of interest" description="Disordered" evidence="3">
    <location>
        <begin position="26"/>
        <end position="99"/>
    </location>
</feature>
<feature type="compositionally biased region" description="Polar residues" evidence="3">
    <location>
        <begin position="199"/>
        <end position="208"/>
    </location>
</feature>
<feature type="domain" description="F-box" evidence="4">
    <location>
        <begin position="97"/>
        <end position="143"/>
    </location>
</feature>
<dbReference type="SMART" id="SM00256">
    <property type="entry name" value="FBOX"/>
    <property type="match status" value="1"/>
</dbReference>
<dbReference type="SUPFAM" id="SSF81383">
    <property type="entry name" value="F-box domain"/>
    <property type="match status" value="1"/>
</dbReference>
<evidence type="ECO:0000313" key="6">
    <source>
        <dbReference type="Proteomes" id="UP001163846"/>
    </source>
</evidence>
<proteinExistence type="predicted"/>
<dbReference type="PROSITE" id="PS50181">
    <property type="entry name" value="FBOX"/>
    <property type="match status" value="1"/>
</dbReference>
<dbReference type="PANTHER" id="PTHR44436:SF1">
    <property type="entry name" value="F-BOX_WD REPEAT-CONTAINING PROTEIN 2"/>
    <property type="match status" value="1"/>
</dbReference>
<protein>
    <recommendedName>
        <fullName evidence="4">F-box domain-containing protein</fullName>
    </recommendedName>
</protein>
<accession>A0AA38PCE7</accession>
<keyword evidence="6" id="KW-1185">Reference proteome</keyword>
<feature type="compositionally biased region" description="Polar residues" evidence="3">
    <location>
        <begin position="167"/>
        <end position="186"/>
    </location>
</feature>
<dbReference type="Proteomes" id="UP001163846">
    <property type="component" value="Unassembled WGS sequence"/>
</dbReference>